<dbReference type="AlphaFoldDB" id="A0A916QWG6"/>
<proteinExistence type="predicted"/>
<name>A0A916QWG6_9RHOB</name>
<protein>
    <submittedName>
        <fullName evidence="2">Uncharacterized protein</fullName>
    </submittedName>
</protein>
<gene>
    <name evidence="2" type="ORF">GCM10011498_14160</name>
</gene>
<evidence type="ECO:0000256" key="1">
    <source>
        <dbReference type="SAM" id="MobiDB-lite"/>
    </source>
</evidence>
<accession>A0A916QWG6</accession>
<reference evidence="2" key="2">
    <citation type="submission" date="2020-09" db="EMBL/GenBank/DDBJ databases">
        <authorList>
            <person name="Sun Q."/>
            <person name="Zhou Y."/>
        </authorList>
    </citation>
    <scope>NUCLEOTIDE SEQUENCE</scope>
    <source>
        <strain evidence="2">CGMCC 1.15880</strain>
    </source>
</reference>
<feature type="compositionally biased region" description="Basic and acidic residues" evidence="1">
    <location>
        <begin position="1"/>
        <end position="15"/>
    </location>
</feature>
<keyword evidence="3" id="KW-1185">Reference proteome</keyword>
<dbReference type="EMBL" id="BMKA01000002">
    <property type="protein sequence ID" value="GGA15033.1"/>
    <property type="molecule type" value="Genomic_DNA"/>
</dbReference>
<feature type="region of interest" description="Disordered" evidence="1">
    <location>
        <begin position="1"/>
        <end position="27"/>
    </location>
</feature>
<evidence type="ECO:0000313" key="3">
    <source>
        <dbReference type="Proteomes" id="UP000628017"/>
    </source>
</evidence>
<evidence type="ECO:0000313" key="2">
    <source>
        <dbReference type="EMBL" id="GGA15033.1"/>
    </source>
</evidence>
<dbReference type="Proteomes" id="UP000628017">
    <property type="component" value="Unassembled WGS sequence"/>
</dbReference>
<organism evidence="2 3">
    <name type="scientific">Neptunicoccus cionae</name>
    <dbReference type="NCBI Taxonomy" id="2035344"/>
    <lineage>
        <taxon>Bacteria</taxon>
        <taxon>Pseudomonadati</taxon>
        <taxon>Pseudomonadota</taxon>
        <taxon>Alphaproteobacteria</taxon>
        <taxon>Rhodobacterales</taxon>
        <taxon>Paracoccaceae</taxon>
        <taxon>Neptunicoccus</taxon>
    </lineage>
</organism>
<reference evidence="2" key="1">
    <citation type="journal article" date="2014" name="Int. J. Syst. Evol. Microbiol.">
        <title>Complete genome sequence of Corynebacterium casei LMG S-19264T (=DSM 44701T), isolated from a smear-ripened cheese.</title>
        <authorList>
            <consortium name="US DOE Joint Genome Institute (JGI-PGF)"/>
            <person name="Walter F."/>
            <person name="Albersmeier A."/>
            <person name="Kalinowski J."/>
            <person name="Ruckert C."/>
        </authorList>
    </citation>
    <scope>NUCLEOTIDE SEQUENCE</scope>
    <source>
        <strain evidence="2">CGMCC 1.15880</strain>
    </source>
</reference>
<comment type="caution">
    <text evidence="2">The sequence shown here is derived from an EMBL/GenBank/DDBJ whole genome shotgun (WGS) entry which is preliminary data.</text>
</comment>
<dbReference type="RefSeq" id="WP_188672623.1">
    <property type="nucleotide sequence ID" value="NZ_BMKA01000002.1"/>
</dbReference>
<sequence length="67" mass="7477">MASRYHATENPRETTPEQTCSNAPDPHVLRTSQTLQAKAEVPPRHADSREAAPRLVALFHVLQARYG</sequence>